<evidence type="ECO:0000313" key="1">
    <source>
        <dbReference type="EMBL" id="MBX45202.1"/>
    </source>
</evidence>
<accession>A0A2P2NRR7</accession>
<proteinExistence type="predicted"/>
<dbReference type="EMBL" id="GGEC01064718">
    <property type="protein sequence ID" value="MBX45202.1"/>
    <property type="molecule type" value="Transcribed_RNA"/>
</dbReference>
<organism evidence="1">
    <name type="scientific">Rhizophora mucronata</name>
    <name type="common">Asiatic mangrove</name>
    <dbReference type="NCBI Taxonomy" id="61149"/>
    <lineage>
        <taxon>Eukaryota</taxon>
        <taxon>Viridiplantae</taxon>
        <taxon>Streptophyta</taxon>
        <taxon>Embryophyta</taxon>
        <taxon>Tracheophyta</taxon>
        <taxon>Spermatophyta</taxon>
        <taxon>Magnoliopsida</taxon>
        <taxon>eudicotyledons</taxon>
        <taxon>Gunneridae</taxon>
        <taxon>Pentapetalae</taxon>
        <taxon>rosids</taxon>
        <taxon>fabids</taxon>
        <taxon>Malpighiales</taxon>
        <taxon>Rhizophoraceae</taxon>
        <taxon>Rhizophora</taxon>
    </lineage>
</organism>
<reference evidence="1" key="1">
    <citation type="submission" date="2018-02" db="EMBL/GenBank/DDBJ databases">
        <title>Rhizophora mucronata_Transcriptome.</title>
        <authorList>
            <person name="Meera S.P."/>
            <person name="Sreeshan A."/>
            <person name="Augustine A."/>
        </authorList>
    </citation>
    <scope>NUCLEOTIDE SEQUENCE</scope>
    <source>
        <tissue evidence="1">Leaf</tissue>
    </source>
</reference>
<protein>
    <submittedName>
        <fullName evidence="1">Uncharacterized protein</fullName>
    </submittedName>
</protein>
<name>A0A2P2NRR7_RHIMU</name>
<dbReference type="AlphaFoldDB" id="A0A2P2NRR7"/>
<sequence>MAHWESKSCSCIRKISIGTENISHFNANNYLFVLVKATTTS</sequence>